<evidence type="ECO:0008006" key="8">
    <source>
        <dbReference type="Google" id="ProtNLM"/>
    </source>
</evidence>
<dbReference type="GO" id="GO:0016020">
    <property type="term" value="C:membrane"/>
    <property type="evidence" value="ECO:0007669"/>
    <property type="project" value="UniProtKB-SubCell"/>
</dbReference>
<evidence type="ECO:0000313" key="7">
    <source>
        <dbReference type="Proteomes" id="UP001148299"/>
    </source>
</evidence>
<accession>A0A9W9QZD0</accession>
<comment type="caution">
    <text evidence="6">The sequence shown here is derived from an EMBL/GenBank/DDBJ whole genome shotgun (WGS) entry which is preliminary data.</text>
</comment>
<evidence type="ECO:0000313" key="6">
    <source>
        <dbReference type="EMBL" id="KAJ5350825.1"/>
    </source>
</evidence>
<organism evidence="6 7">
    <name type="scientific">Penicillium brevicompactum</name>
    <dbReference type="NCBI Taxonomy" id="5074"/>
    <lineage>
        <taxon>Eukaryota</taxon>
        <taxon>Fungi</taxon>
        <taxon>Dikarya</taxon>
        <taxon>Ascomycota</taxon>
        <taxon>Pezizomycotina</taxon>
        <taxon>Eurotiomycetes</taxon>
        <taxon>Eurotiomycetidae</taxon>
        <taxon>Eurotiales</taxon>
        <taxon>Aspergillaceae</taxon>
        <taxon>Penicillium</taxon>
    </lineage>
</organism>
<dbReference type="PANTHER" id="PTHR15549">
    <property type="entry name" value="PAIRED IMMUNOGLOBULIN-LIKE TYPE 2 RECEPTOR"/>
    <property type="match status" value="1"/>
</dbReference>
<dbReference type="EMBL" id="JAPZBR010000006">
    <property type="protein sequence ID" value="KAJ5350825.1"/>
    <property type="molecule type" value="Genomic_DNA"/>
</dbReference>
<feature type="transmembrane region" description="Helical" evidence="5">
    <location>
        <begin position="93"/>
        <end position="114"/>
    </location>
</feature>
<reference evidence="6" key="1">
    <citation type="submission" date="2022-12" db="EMBL/GenBank/DDBJ databases">
        <authorList>
            <person name="Petersen C."/>
        </authorList>
    </citation>
    <scope>NUCLEOTIDE SEQUENCE</scope>
    <source>
        <strain evidence="6">IBT 35675</strain>
    </source>
</reference>
<comment type="subcellular location">
    <subcellularLocation>
        <location evidence="1">Membrane</location>
        <topology evidence="1">Single-pass membrane protein</topology>
    </subcellularLocation>
</comment>
<keyword evidence="3 5" id="KW-1133">Transmembrane helix</keyword>
<dbReference type="Proteomes" id="UP001148299">
    <property type="component" value="Unassembled WGS sequence"/>
</dbReference>
<name>A0A9W9QZD0_PENBR</name>
<dbReference type="GO" id="GO:0071944">
    <property type="term" value="C:cell periphery"/>
    <property type="evidence" value="ECO:0007669"/>
    <property type="project" value="UniProtKB-ARBA"/>
</dbReference>
<evidence type="ECO:0000256" key="5">
    <source>
        <dbReference type="SAM" id="Phobius"/>
    </source>
</evidence>
<keyword evidence="2 5" id="KW-0812">Transmembrane</keyword>
<proteinExistence type="predicted"/>
<keyword evidence="4 5" id="KW-0472">Membrane</keyword>
<dbReference type="InterPro" id="IPR051694">
    <property type="entry name" value="Immunoregulatory_rcpt-like"/>
</dbReference>
<evidence type="ECO:0000256" key="1">
    <source>
        <dbReference type="ARBA" id="ARBA00004167"/>
    </source>
</evidence>
<evidence type="ECO:0000256" key="3">
    <source>
        <dbReference type="ARBA" id="ARBA00022989"/>
    </source>
</evidence>
<reference evidence="6" key="2">
    <citation type="journal article" date="2023" name="IMA Fungus">
        <title>Comparative genomic study of the Penicillium genus elucidates a diverse pangenome and 15 lateral gene transfer events.</title>
        <authorList>
            <person name="Petersen C."/>
            <person name="Sorensen T."/>
            <person name="Nielsen M.R."/>
            <person name="Sondergaard T.E."/>
            <person name="Sorensen J.L."/>
            <person name="Fitzpatrick D.A."/>
            <person name="Frisvad J.C."/>
            <person name="Nielsen K.L."/>
        </authorList>
    </citation>
    <scope>NUCLEOTIDE SEQUENCE</scope>
    <source>
        <strain evidence="6">IBT 35675</strain>
    </source>
</reference>
<keyword evidence="7" id="KW-1185">Reference proteome</keyword>
<dbReference type="AlphaFoldDB" id="A0A9W9QZD0"/>
<sequence>MFYLCLFLEGDLSSLANSHYFNITSKYEDPDFKTSTTTPVASITTGSTALSNVIPTQSTTTRTNAAAVSTTTSADAFTSLPKASNHIGAGSKAAIGIGASVAGIIIIGIIWFCIKRRKTNANSIPPHHFDSRIGHPTHENHGNDYNAYIKKKSQIYELSDNDHHSSPRFELPGHP</sequence>
<gene>
    <name evidence="6" type="ORF">N7541_008552</name>
</gene>
<evidence type="ECO:0000256" key="4">
    <source>
        <dbReference type="ARBA" id="ARBA00023136"/>
    </source>
</evidence>
<protein>
    <recommendedName>
        <fullName evidence="8">Mid2 domain-containing protein</fullName>
    </recommendedName>
</protein>
<evidence type="ECO:0000256" key="2">
    <source>
        <dbReference type="ARBA" id="ARBA00022692"/>
    </source>
</evidence>